<dbReference type="PROSITE" id="PS51257">
    <property type="entry name" value="PROKAR_LIPOPROTEIN"/>
    <property type="match status" value="1"/>
</dbReference>
<name>A0A1W2CRM0_9BACT</name>
<dbReference type="InterPro" id="IPR002477">
    <property type="entry name" value="Peptidoglycan-bd-like"/>
</dbReference>
<evidence type="ECO:0000313" key="5">
    <source>
        <dbReference type="Proteomes" id="UP000192418"/>
    </source>
</evidence>
<sequence length="382" mass="43417">MKKFIRMVCFLAGVLIVFALGGCASQMTSTPDQVKSLQTQLAEKDKTISSLNTELETAEKKLSMTEKSAEQIQFELEEQQRKADEARLMSTAPLLPPNPKVGECYARVFVNPTYQKTKETVLKKQASEYVKIIPAEYGYKEKEVLVKESSERLQVIPAQYGWETEKVLVKEASYKMVNVPAQYTWEEETILLKPAHTIWKKGEGLVEKVDNNTGEIMCLVEVPATYKTVKKKTLKTAATSKRIEIPAQYKTVKRKVLISPATVKKIVIPAEYKTVKVKEMITPPREERITIPAEYTTIERTEKLTDGKLEWRRVLCETNMGEDIITRLQTALRNNGHDPVFIDGVMGWRTTKALKAYQKEKGLAVGNITYETLESLKIVRNM</sequence>
<feature type="signal peptide" evidence="2">
    <location>
        <begin position="1"/>
        <end position="19"/>
    </location>
</feature>
<dbReference type="Proteomes" id="UP000192418">
    <property type="component" value="Unassembled WGS sequence"/>
</dbReference>
<evidence type="ECO:0000256" key="1">
    <source>
        <dbReference type="SAM" id="Coils"/>
    </source>
</evidence>
<organism evidence="4 5">
    <name type="scientific">Desulfocicer vacuolatum DSM 3385</name>
    <dbReference type="NCBI Taxonomy" id="1121400"/>
    <lineage>
        <taxon>Bacteria</taxon>
        <taxon>Pseudomonadati</taxon>
        <taxon>Thermodesulfobacteriota</taxon>
        <taxon>Desulfobacteria</taxon>
        <taxon>Desulfobacterales</taxon>
        <taxon>Desulfobacteraceae</taxon>
        <taxon>Desulfocicer</taxon>
    </lineage>
</organism>
<protein>
    <submittedName>
        <fullName evidence="4">Putative peptidoglycan binding domain-containing protein</fullName>
    </submittedName>
</protein>
<feature type="coiled-coil region" evidence="1">
    <location>
        <begin position="34"/>
        <end position="89"/>
    </location>
</feature>
<evidence type="ECO:0000259" key="3">
    <source>
        <dbReference type="Pfam" id="PF01471"/>
    </source>
</evidence>
<dbReference type="OrthoDB" id="5512387at2"/>
<dbReference type="STRING" id="1121400.SAMN02746065_11377"/>
<dbReference type="RefSeq" id="WP_084069822.1">
    <property type="nucleotide sequence ID" value="NZ_FWXY01000013.1"/>
</dbReference>
<keyword evidence="1" id="KW-0175">Coiled coil</keyword>
<dbReference type="InterPro" id="IPR036366">
    <property type="entry name" value="PGBDSf"/>
</dbReference>
<dbReference type="InterPro" id="IPR036365">
    <property type="entry name" value="PGBD-like_sf"/>
</dbReference>
<feature type="domain" description="Peptidoglycan binding-like" evidence="3">
    <location>
        <begin position="325"/>
        <end position="376"/>
    </location>
</feature>
<keyword evidence="2" id="KW-0732">Signal</keyword>
<accession>A0A1W2CRM0</accession>
<dbReference type="SUPFAM" id="SSF47090">
    <property type="entry name" value="PGBD-like"/>
    <property type="match status" value="1"/>
</dbReference>
<feature type="chain" id="PRO_5010706060" evidence="2">
    <location>
        <begin position="20"/>
        <end position="382"/>
    </location>
</feature>
<dbReference type="AlphaFoldDB" id="A0A1W2CRM0"/>
<dbReference type="Gene3D" id="1.10.101.10">
    <property type="entry name" value="PGBD-like superfamily/PGBD"/>
    <property type="match status" value="1"/>
</dbReference>
<dbReference type="Pfam" id="PF01471">
    <property type="entry name" value="PG_binding_1"/>
    <property type="match status" value="1"/>
</dbReference>
<evidence type="ECO:0000256" key="2">
    <source>
        <dbReference type="SAM" id="SignalP"/>
    </source>
</evidence>
<evidence type="ECO:0000313" key="4">
    <source>
        <dbReference type="EMBL" id="SMC87532.1"/>
    </source>
</evidence>
<dbReference type="EMBL" id="FWXY01000013">
    <property type="protein sequence ID" value="SMC87532.1"/>
    <property type="molecule type" value="Genomic_DNA"/>
</dbReference>
<gene>
    <name evidence="4" type="ORF">SAMN02746065_11377</name>
</gene>
<keyword evidence="5" id="KW-1185">Reference proteome</keyword>
<reference evidence="4 5" key="1">
    <citation type="submission" date="2017-04" db="EMBL/GenBank/DDBJ databases">
        <authorList>
            <person name="Afonso C.L."/>
            <person name="Miller P.J."/>
            <person name="Scott M.A."/>
            <person name="Spackman E."/>
            <person name="Goraichik I."/>
            <person name="Dimitrov K.M."/>
            <person name="Suarez D.L."/>
            <person name="Swayne D.E."/>
        </authorList>
    </citation>
    <scope>NUCLEOTIDE SEQUENCE [LARGE SCALE GENOMIC DNA]</scope>
    <source>
        <strain evidence="4 5">DSM 3385</strain>
    </source>
</reference>
<proteinExistence type="predicted"/>